<gene>
    <name evidence="2" type="ORF">PV06_04258</name>
</gene>
<dbReference type="RefSeq" id="XP_016263330.1">
    <property type="nucleotide sequence ID" value="XM_016405124.1"/>
</dbReference>
<accession>A0A0D2E5N3</accession>
<dbReference type="VEuPathDB" id="FungiDB:PV06_04258"/>
<feature type="compositionally biased region" description="Low complexity" evidence="1">
    <location>
        <begin position="78"/>
        <end position="87"/>
    </location>
</feature>
<dbReference type="Proteomes" id="UP000053342">
    <property type="component" value="Unassembled WGS sequence"/>
</dbReference>
<evidence type="ECO:0000256" key="1">
    <source>
        <dbReference type="SAM" id="MobiDB-lite"/>
    </source>
</evidence>
<name>A0A0D2E5N3_9EURO</name>
<evidence type="ECO:0000313" key="2">
    <source>
        <dbReference type="EMBL" id="KIW43114.1"/>
    </source>
</evidence>
<evidence type="ECO:0000313" key="3">
    <source>
        <dbReference type="Proteomes" id="UP000053342"/>
    </source>
</evidence>
<proteinExistence type="predicted"/>
<dbReference type="HOGENOM" id="CLU_2171068_0_0_1"/>
<dbReference type="GeneID" id="27356332"/>
<reference evidence="2 3" key="1">
    <citation type="submission" date="2015-01" db="EMBL/GenBank/DDBJ databases">
        <title>The Genome Sequence of Exophiala oligosperma CBS72588.</title>
        <authorList>
            <consortium name="The Broad Institute Genomics Platform"/>
            <person name="Cuomo C."/>
            <person name="de Hoog S."/>
            <person name="Gorbushina A."/>
            <person name="Stielow B."/>
            <person name="Teixiera M."/>
            <person name="Abouelleil A."/>
            <person name="Chapman S.B."/>
            <person name="Priest M."/>
            <person name="Young S.K."/>
            <person name="Wortman J."/>
            <person name="Nusbaum C."/>
            <person name="Birren B."/>
        </authorList>
    </citation>
    <scope>NUCLEOTIDE SEQUENCE [LARGE SCALE GENOMIC DNA]</scope>
    <source>
        <strain evidence="2 3">CBS 72588</strain>
    </source>
</reference>
<keyword evidence="3" id="KW-1185">Reference proteome</keyword>
<organism evidence="2 3">
    <name type="scientific">Exophiala oligosperma</name>
    <dbReference type="NCBI Taxonomy" id="215243"/>
    <lineage>
        <taxon>Eukaryota</taxon>
        <taxon>Fungi</taxon>
        <taxon>Dikarya</taxon>
        <taxon>Ascomycota</taxon>
        <taxon>Pezizomycotina</taxon>
        <taxon>Eurotiomycetes</taxon>
        <taxon>Chaetothyriomycetidae</taxon>
        <taxon>Chaetothyriales</taxon>
        <taxon>Herpotrichiellaceae</taxon>
        <taxon>Exophiala</taxon>
    </lineage>
</organism>
<feature type="compositionally biased region" description="Polar residues" evidence="1">
    <location>
        <begin position="96"/>
        <end position="110"/>
    </location>
</feature>
<dbReference type="AlphaFoldDB" id="A0A0D2E5N3"/>
<protein>
    <submittedName>
        <fullName evidence="2">Uncharacterized protein</fullName>
    </submittedName>
</protein>
<feature type="region of interest" description="Disordered" evidence="1">
    <location>
        <begin position="78"/>
        <end position="110"/>
    </location>
</feature>
<sequence>MSATSIDSSSGYRLCLSIKPPFVIRYRPYRYRFRLLRGLGKTGETPAGRWILSLIRGSFQTISLACLRYCMNNSKRTTTTTTTTTTTYSTKKLDSAPQTSPFTLRIPSTQ</sequence>
<dbReference type="EMBL" id="KN847335">
    <property type="protein sequence ID" value="KIW43114.1"/>
    <property type="molecule type" value="Genomic_DNA"/>
</dbReference>